<reference evidence="2 3" key="1">
    <citation type="submission" date="2021-07" db="EMBL/GenBank/DDBJ databases">
        <title>Characterization of Violacein-producing bacteria and related species.</title>
        <authorList>
            <person name="Wilson H.S."/>
            <person name="De Leon M.E."/>
        </authorList>
    </citation>
    <scope>NUCLEOTIDE SEQUENCE [LARGE SCALE GENOMIC DNA]</scope>
    <source>
        <strain evidence="2 3">HSC-2F05</strain>
    </source>
</reference>
<dbReference type="Proteomes" id="UP001198602">
    <property type="component" value="Unassembled WGS sequence"/>
</dbReference>
<proteinExistence type="predicted"/>
<dbReference type="PANTHER" id="PTHR37166:SF1">
    <property type="entry name" value="PROTEIN FLAG"/>
    <property type="match status" value="1"/>
</dbReference>
<dbReference type="Gene3D" id="3.30.160.170">
    <property type="entry name" value="FlaG-like"/>
    <property type="match status" value="1"/>
</dbReference>
<feature type="compositionally biased region" description="Basic and acidic residues" evidence="1">
    <location>
        <begin position="42"/>
        <end position="51"/>
    </location>
</feature>
<feature type="compositionally biased region" description="Low complexity" evidence="1">
    <location>
        <begin position="1"/>
        <end position="37"/>
    </location>
</feature>
<feature type="region of interest" description="Disordered" evidence="1">
    <location>
        <begin position="1"/>
        <end position="51"/>
    </location>
</feature>
<dbReference type="EMBL" id="JAHYBX010000001">
    <property type="protein sequence ID" value="MCA1854684.1"/>
    <property type="molecule type" value="Genomic_DNA"/>
</dbReference>
<protein>
    <submittedName>
        <fullName evidence="2">Flagellar protein FlaG</fullName>
    </submittedName>
</protein>
<dbReference type="InterPro" id="IPR005186">
    <property type="entry name" value="FlaG"/>
</dbReference>
<evidence type="ECO:0000313" key="2">
    <source>
        <dbReference type="EMBL" id="MCA1854684.1"/>
    </source>
</evidence>
<dbReference type="SUPFAM" id="SSF160214">
    <property type="entry name" value="FlaG-like"/>
    <property type="match status" value="1"/>
</dbReference>
<keyword evidence="2" id="KW-0966">Cell projection</keyword>
<evidence type="ECO:0000256" key="1">
    <source>
        <dbReference type="SAM" id="MobiDB-lite"/>
    </source>
</evidence>
<comment type="caution">
    <text evidence="2">The sequence shown here is derived from an EMBL/GenBank/DDBJ whole genome shotgun (WGS) entry which is preliminary data.</text>
</comment>
<evidence type="ECO:0000313" key="3">
    <source>
        <dbReference type="Proteomes" id="UP001198602"/>
    </source>
</evidence>
<name>A0ABS7Y4U3_9BURK</name>
<keyword evidence="2" id="KW-0969">Cilium</keyword>
<sequence length="122" mass="12622">MSAANIGAVAAPAQQAAAAATPASSSIPRSTPVSSVSAAKPAEPHEVPGQEELRDAVGKIEESMGASASDLRFSIDEDTGITVVKLIDTQTQTIIRQIPTQEVIEISKALDKMQGLLVKDKA</sequence>
<keyword evidence="2" id="KW-0282">Flagellum</keyword>
<dbReference type="PANTHER" id="PTHR37166">
    <property type="entry name" value="PROTEIN FLAG"/>
    <property type="match status" value="1"/>
</dbReference>
<keyword evidence="3" id="KW-1185">Reference proteome</keyword>
<dbReference type="RefSeq" id="WP_225237133.1">
    <property type="nucleotide sequence ID" value="NZ_JAHYBX010000001.1"/>
</dbReference>
<organism evidence="2 3">
    <name type="scientific">Massilia hydrophila</name>
    <dbReference type="NCBI Taxonomy" id="3044279"/>
    <lineage>
        <taxon>Bacteria</taxon>
        <taxon>Pseudomonadati</taxon>
        <taxon>Pseudomonadota</taxon>
        <taxon>Betaproteobacteria</taxon>
        <taxon>Burkholderiales</taxon>
        <taxon>Oxalobacteraceae</taxon>
        <taxon>Telluria group</taxon>
        <taxon>Massilia</taxon>
    </lineage>
</organism>
<gene>
    <name evidence="2" type="ORF">LE190_01910</name>
</gene>
<dbReference type="Pfam" id="PF03646">
    <property type="entry name" value="FlaG"/>
    <property type="match status" value="1"/>
</dbReference>
<accession>A0ABS7Y4U3</accession>
<dbReference type="InterPro" id="IPR035924">
    <property type="entry name" value="FlaG-like_sf"/>
</dbReference>